<reference evidence="1 2" key="1">
    <citation type="submission" date="2019-06" db="EMBL/GenBank/DDBJ databases">
        <title>Whole genome shotgun sequence of Nitrobacter winogradskyi NBRC 14297.</title>
        <authorList>
            <person name="Hosoyama A."/>
            <person name="Uohara A."/>
            <person name="Ohji S."/>
            <person name="Ichikawa N."/>
        </authorList>
    </citation>
    <scope>NUCLEOTIDE SEQUENCE [LARGE SCALE GENOMIC DNA]</scope>
    <source>
        <strain evidence="1 2">NBRC 14297</strain>
    </source>
</reference>
<name>A0A4Y3WDC1_NITWI</name>
<dbReference type="RefSeq" id="WP_141384655.1">
    <property type="nucleotide sequence ID" value="NZ_BJNF01000081.1"/>
</dbReference>
<dbReference type="OrthoDB" id="9134102at2"/>
<evidence type="ECO:0000313" key="1">
    <source>
        <dbReference type="EMBL" id="GEC16913.1"/>
    </source>
</evidence>
<dbReference type="AlphaFoldDB" id="A0A4Y3WDC1"/>
<organism evidence="1 2">
    <name type="scientific">Nitrobacter winogradskyi</name>
    <name type="common">Nitrobacter agilis</name>
    <dbReference type="NCBI Taxonomy" id="913"/>
    <lineage>
        <taxon>Bacteria</taxon>
        <taxon>Pseudomonadati</taxon>
        <taxon>Pseudomonadota</taxon>
        <taxon>Alphaproteobacteria</taxon>
        <taxon>Hyphomicrobiales</taxon>
        <taxon>Nitrobacteraceae</taxon>
        <taxon>Nitrobacter</taxon>
    </lineage>
</organism>
<gene>
    <name evidence="1" type="ORF">NWI01_28050</name>
</gene>
<sequence length="69" mass="8011">MQRARERKDKAVAELSAAAHSRYVDPVRADLWMRGKRHELGGKSPEEFVIDDITRQRCMELLPSKRSKC</sequence>
<accession>A0A4Y3WDC1</accession>
<evidence type="ECO:0000313" key="2">
    <source>
        <dbReference type="Proteomes" id="UP000318825"/>
    </source>
</evidence>
<dbReference type="EMBL" id="BJNF01000081">
    <property type="protein sequence ID" value="GEC16913.1"/>
    <property type="molecule type" value="Genomic_DNA"/>
</dbReference>
<evidence type="ECO:0008006" key="3">
    <source>
        <dbReference type="Google" id="ProtNLM"/>
    </source>
</evidence>
<dbReference type="Proteomes" id="UP000318825">
    <property type="component" value="Unassembled WGS sequence"/>
</dbReference>
<proteinExistence type="predicted"/>
<comment type="caution">
    <text evidence="1">The sequence shown here is derived from an EMBL/GenBank/DDBJ whole genome shotgun (WGS) entry which is preliminary data.</text>
</comment>
<protein>
    <recommendedName>
        <fullName evidence="3">Antitoxin Xre/MbcA/ParS-like toxin-binding domain-containing protein</fullName>
    </recommendedName>
</protein>